<protein>
    <submittedName>
        <fullName evidence="3">NAD-dependent epimerase/dehydratase family protein</fullName>
    </submittedName>
</protein>
<dbReference type="OrthoDB" id="9811743at2"/>
<gene>
    <name evidence="3" type="ORF">FSB75_11670</name>
</gene>
<dbReference type="RefSeq" id="WP_146787427.1">
    <property type="nucleotide sequence ID" value="NZ_BAABIO010000001.1"/>
</dbReference>
<keyword evidence="4" id="KW-1185">Reference proteome</keyword>
<evidence type="ECO:0000313" key="4">
    <source>
        <dbReference type="Proteomes" id="UP000321204"/>
    </source>
</evidence>
<organism evidence="3 4">
    <name type="scientific">Flavisolibacter ginsenosidimutans</name>
    <dbReference type="NCBI Taxonomy" id="661481"/>
    <lineage>
        <taxon>Bacteria</taxon>
        <taxon>Pseudomonadati</taxon>
        <taxon>Bacteroidota</taxon>
        <taxon>Chitinophagia</taxon>
        <taxon>Chitinophagales</taxon>
        <taxon>Chitinophagaceae</taxon>
        <taxon>Flavisolibacter</taxon>
    </lineage>
</organism>
<dbReference type="InterPro" id="IPR001509">
    <property type="entry name" value="Epimerase_deHydtase"/>
</dbReference>
<evidence type="ECO:0000259" key="2">
    <source>
        <dbReference type="Pfam" id="PF01370"/>
    </source>
</evidence>
<dbReference type="Gene3D" id="3.40.50.720">
    <property type="entry name" value="NAD(P)-binding Rossmann-like Domain"/>
    <property type="match status" value="1"/>
</dbReference>
<dbReference type="AlphaFoldDB" id="A0A5B8UIN8"/>
<dbReference type="KEGG" id="fgg:FSB75_11670"/>
<evidence type="ECO:0000256" key="1">
    <source>
        <dbReference type="ARBA" id="ARBA00007637"/>
    </source>
</evidence>
<feature type="domain" description="NAD-dependent epimerase/dehydratase" evidence="2">
    <location>
        <begin position="9"/>
        <end position="243"/>
    </location>
</feature>
<dbReference type="SUPFAM" id="SSF51735">
    <property type="entry name" value="NAD(P)-binding Rossmann-fold domains"/>
    <property type="match status" value="1"/>
</dbReference>
<dbReference type="Pfam" id="PF01370">
    <property type="entry name" value="Epimerase"/>
    <property type="match status" value="1"/>
</dbReference>
<evidence type="ECO:0000313" key="3">
    <source>
        <dbReference type="EMBL" id="QEC56524.1"/>
    </source>
</evidence>
<name>A0A5B8UIN8_9BACT</name>
<dbReference type="EMBL" id="CP042433">
    <property type="protein sequence ID" value="QEC56524.1"/>
    <property type="molecule type" value="Genomic_DNA"/>
</dbReference>
<dbReference type="PANTHER" id="PTHR43000">
    <property type="entry name" value="DTDP-D-GLUCOSE 4,6-DEHYDRATASE-RELATED"/>
    <property type="match status" value="1"/>
</dbReference>
<sequence>MVNLRNKKVLVTGGAGFVGSNLVRTLVQKHGATVTVLDDLFTGDERNLAGVKYQFIHGSVENKSLVNDCVKGKDFVFHLASRNIIISNYDPCGDLNVNVIGSYNIFEACLEHNVKRVVYSSTSSVYGNPQILPVQEDDPKSFLNFYSASKYSAEVYAKTFYAVFNLPVTVLRYSNIYGDYQTPSNPYCGVIGKFMAAALAGEPLKVHGDGLQTRDYTYINDAVNATIAAAFHPKAIGEDYNIGTGVQTSVLEVAQAVIKLAGSRSVIQHVENRDIDNIRNRCICVAKAMEQFQYRPVFSIEEGLKATLQWAMQLTKTSTPPVLSNSLTA</sequence>
<accession>A0A5B8UIN8</accession>
<proteinExistence type="inferred from homology"/>
<dbReference type="InterPro" id="IPR036291">
    <property type="entry name" value="NAD(P)-bd_dom_sf"/>
</dbReference>
<comment type="similarity">
    <text evidence="1">Belongs to the NAD(P)-dependent epimerase/dehydratase family.</text>
</comment>
<dbReference type="Gene3D" id="3.90.25.10">
    <property type="entry name" value="UDP-galactose 4-epimerase, domain 1"/>
    <property type="match status" value="1"/>
</dbReference>
<reference evidence="3 4" key="1">
    <citation type="journal article" date="2015" name="Int. J. Syst. Evol. Microbiol.">
        <title>Flavisolibacter ginsenosidimutans sp. nov., with ginsenoside-converting activity isolated from soil used for cultivating ginseng.</title>
        <authorList>
            <person name="Zhao Y."/>
            <person name="Liu Q."/>
            <person name="Kang M.S."/>
            <person name="Jin F."/>
            <person name="Yu H."/>
            <person name="Im W.T."/>
        </authorList>
    </citation>
    <scope>NUCLEOTIDE SEQUENCE [LARGE SCALE GENOMIC DNA]</scope>
    <source>
        <strain evidence="3 4">Gsoil 636</strain>
    </source>
</reference>
<dbReference type="Proteomes" id="UP000321204">
    <property type="component" value="Chromosome"/>
</dbReference>